<dbReference type="FunFam" id="3.90.950.10:FF:000001">
    <property type="entry name" value="dITP/XTP pyrophosphatase"/>
    <property type="match status" value="1"/>
</dbReference>
<dbReference type="CDD" id="cd00515">
    <property type="entry name" value="HAM1"/>
    <property type="match status" value="1"/>
</dbReference>
<evidence type="ECO:0000256" key="2">
    <source>
        <dbReference type="ARBA" id="ARBA00008023"/>
    </source>
</evidence>
<dbReference type="GO" id="GO:0005829">
    <property type="term" value="C:cytosol"/>
    <property type="evidence" value="ECO:0007669"/>
    <property type="project" value="TreeGrafter"/>
</dbReference>
<evidence type="ECO:0000256" key="11">
    <source>
        <dbReference type="ARBA" id="ARBA00066468"/>
    </source>
</evidence>
<comment type="similarity">
    <text evidence="2">Belongs to the HAM1 NTPase family.</text>
</comment>
<dbReference type="EMBL" id="CAFBNL010000037">
    <property type="protein sequence ID" value="CAB4952968.1"/>
    <property type="molecule type" value="Genomic_DNA"/>
</dbReference>
<dbReference type="InterPro" id="IPR020922">
    <property type="entry name" value="dITP/XTP_pyrophosphatase"/>
</dbReference>
<dbReference type="GO" id="GO:0035870">
    <property type="term" value="F:dITP diphosphatase activity"/>
    <property type="evidence" value="ECO:0007669"/>
    <property type="project" value="UniProtKB-ARBA"/>
</dbReference>
<dbReference type="GO" id="GO:0000166">
    <property type="term" value="F:nucleotide binding"/>
    <property type="evidence" value="ECO:0007669"/>
    <property type="project" value="UniProtKB-KW"/>
</dbReference>
<keyword evidence="5" id="KW-0547">Nucleotide-binding</keyword>
<dbReference type="GO" id="GO:0036220">
    <property type="term" value="F:ITP diphosphatase activity"/>
    <property type="evidence" value="ECO:0007669"/>
    <property type="project" value="UniProtKB-EC"/>
</dbReference>
<evidence type="ECO:0000256" key="16">
    <source>
        <dbReference type="ARBA" id="ARBA00083635"/>
    </source>
</evidence>
<dbReference type="NCBIfam" id="TIGR00042">
    <property type="entry name" value="RdgB/HAM1 family non-canonical purine NTP pyrophosphatase"/>
    <property type="match status" value="1"/>
</dbReference>
<evidence type="ECO:0000256" key="13">
    <source>
        <dbReference type="ARBA" id="ARBA00075987"/>
    </source>
</evidence>
<reference evidence="17" key="1">
    <citation type="submission" date="2020-05" db="EMBL/GenBank/DDBJ databases">
        <authorList>
            <person name="Chiriac C."/>
            <person name="Salcher M."/>
            <person name="Ghai R."/>
            <person name="Kavagutti S V."/>
        </authorList>
    </citation>
    <scope>NUCLEOTIDE SEQUENCE</scope>
</reference>
<dbReference type="AlphaFoldDB" id="A0A6J7KA61"/>
<dbReference type="GO" id="GO:0036222">
    <property type="term" value="F:XTP diphosphatase activity"/>
    <property type="evidence" value="ECO:0007669"/>
    <property type="project" value="UniProtKB-ARBA"/>
</dbReference>
<evidence type="ECO:0000256" key="14">
    <source>
        <dbReference type="ARBA" id="ARBA00078805"/>
    </source>
</evidence>
<organism evidence="17">
    <name type="scientific">freshwater metagenome</name>
    <dbReference type="NCBI Taxonomy" id="449393"/>
    <lineage>
        <taxon>unclassified sequences</taxon>
        <taxon>metagenomes</taxon>
        <taxon>ecological metagenomes</taxon>
    </lineage>
</organism>
<evidence type="ECO:0000256" key="12">
    <source>
        <dbReference type="ARBA" id="ARBA00071289"/>
    </source>
</evidence>
<keyword evidence="6" id="KW-0378">Hydrolase</keyword>
<evidence type="ECO:0000256" key="8">
    <source>
        <dbReference type="ARBA" id="ARBA00023080"/>
    </source>
</evidence>
<evidence type="ECO:0000256" key="9">
    <source>
        <dbReference type="ARBA" id="ARBA00051875"/>
    </source>
</evidence>
<dbReference type="InterPro" id="IPR029001">
    <property type="entry name" value="ITPase-like_fam"/>
</dbReference>
<dbReference type="GO" id="GO:0009146">
    <property type="term" value="P:purine nucleoside triphosphate catabolic process"/>
    <property type="evidence" value="ECO:0007669"/>
    <property type="project" value="UniProtKB-ARBA"/>
</dbReference>
<accession>A0A6J7KA61</accession>
<gene>
    <name evidence="17" type="ORF">UFOPK3789_00805</name>
</gene>
<comment type="cofactor">
    <cofactor evidence="1">
        <name>Mg(2+)</name>
        <dbReference type="ChEBI" id="CHEBI:18420"/>
    </cofactor>
</comment>
<dbReference type="GO" id="GO:0009117">
    <property type="term" value="P:nucleotide metabolic process"/>
    <property type="evidence" value="ECO:0007669"/>
    <property type="project" value="UniProtKB-KW"/>
</dbReference>
<comment type="catalytic activity">
    <reaction evidence="10">
        <text>XTP + H2O = XMP + diphosphate + H(+)</text>
        <dbReference type="Rhea" id="RHEA:28610"/>
        <dbReference type="ChEBI" id="CHEBI:15377"/>
        <dbReference type="ChEBI" id="CHEBI:15378"/>
        <dbReference type="ChEBI" id="CHEBI:33019"/>
        <dbReference type="ChEBI" id="CHEBI:57464"/>
        <dbReference type="ChEBI" id="CHEBI:61314"/>
        <dbReference type="EC" id="3.6.1.66"/>
    </reaction>
</comment>
<comment type="catalytic activity">
    <reaction evidence="9">
        <text>dITP + H2O = dIMP + diphosphate + H(+)</text>
        <dbReference type="Rhea" id="RHEA:28342"/>
        <dbReference type="ChEBI" id="CHEBI:15377"/>
        <dbReference type="ChEBI" id="CHEBI:15378"/>
        <dbReference type="ChEBI" id="CHEBI:33019"/>
        <dbReference type="ChEBI" id="CHEBI:61194"/>
        <dbReference type="ChEBI" id="CHEBI:61382"/>
        <dbReference type="EC" id="3.6.1.66"/>
    </reaction>
</comment>
<evidence type="ECO:0000313" key="17">
    <source>
        <dbReference type="EMBL" id="CAB4952968.1"/>
    </source>
</evidence>
<dbReference type="SUPFAM" id="SSF52972">
    <property type="entry name" value="ITPase-like"/>
    <property type="match status" value="1"/>
</dbReference>
<dbReference type="Pfam" id="PF01725">
    <property type="entry name" value="Ham1p_like"/>
    <property type="match status" value="1"/>
</dbReference>
<dbReference type="Gene3D" id="3.90.950.10">
    <property type="match status" value="1"/>
</dbReference>
<evidence type="ECO:0000256" key="1">
    <source>
        <dbReference type="ARBA" id="ARBA00001946"/>
    </source>
</evidence>
<evidence type="ECO:0000256" key="3">
    <source>
        <dbReference type="ARBA" id="ARBA00011738"/>
    </source>
</evidence>
<dbReference type="GO" id="GO:0017111">
    <property type="term" value="F:ribonucleoside triphosphate phosphatase activity"/>
    <property type="evidence" value="ECO:0007669"/>
    <property type="project" value="InterPro"/>
</dbReference>
<dbReference type="PANTHER" id="PTHR11067:SF9">
    <property type="entry name" value="INOSINE TRIPHOSPHATE PYROPHOSPHATASE"/>
    <property type="match status" value="1"/>
</dbReference>
<dbReference type="InterPro" id="IPR002637">
    <property type="entry name" value="RdgB/HAM1"/>
</dbReference>
<evidence type="ECO:0000256" key="6">
    <source>
        <dbReference type="ARBA" id="ARBA00022801"/>
    </source>
</evidence>
<evidence type="ECO:0000256" key="10">
    <source>
        <dbReference type="ARBA" id="ARBA00052017"/>
    </source>
</evidence>
<dbReference type="PANTHER" id="PTHR11067">
    <property type="entry name" value="INOSINE TRIPHOSPHATE PYROPHOSPHATASE/HAM1 PROTEIN"/>
    <property type="match status" value="1"/>
</dbReference>
<evidence type="ECO:0000256" key="4">
    <source>
        <dbReference type="ARBA" id="ARBA00022723"/>
    </source>
</evidence>
<evidence type="ECO:0000256" key="7">
    <source>
        <dbReference type="ARBA" id="ARBA00022842"/>
    </source>
</evidence>
<evidence type="ECO:0000256" key="15">
    <source>
        <dbReference type="ARBA" id="ARBA00083186"/>
    </source>
</evidence>
<keyword evidence="7" id="KW-0460">Magnesium</keyword>
<dbReference type="HAMAP" id="MF_01405">
    <property type="entry name" value="Non_canon_purine_NTPase"/>
    <property type="match status" value="1"/>
</dbReference>
<dbReference type="EC" id="3.6.1.66" evidence="11"/>
<evidence type="ECO:0000256" key="5">
    <source>
        <dbReference type="ARBA" id="ARBA00022741"/>
    </source>
</evidence>
<dbReference type="GO" id="GO:0046872">
    <property type="term" value="F:metal ion binding"/>
    <property type="evidence" value="ECO:0007669"/>
    <property type="project" value="UniProtKB-KW"/>
</dbReference>
<protein>
    <recommendedName>
        <fullName evidence="12">dITP/XTP pyrophosphatase</fullName>
        <ecNumber evidence="11">3.6.1.66</ecNumber>
    </recommendedName>
    <alternativeName>
        <fullName evidence="13">Non-canonical purine NTP pyrophosphatase</fullName>
    </alternativeName>
    <alternativeName>
        <fullName evidence="14">Non-standard purine NTP pyrophosphatase</fullName>
    </alternativeName>
    <alternativeName>
        <fullName evidence="16">Nucleoside-triphosphate diphosphatase</fullName>
    </alternativeName>
    <alternativeName>
        <fullName evidence="15">Nucleoside-triphosphate pyrophosphatase</fullName>
    </alternativeName>
</protein>
<sequence>MTLSDHDSLSFAPLRLVVATANPDKAREIVAVLTDSGLSVELVARPGDVPEVVEDGETLLDNARLKARALCSATGIAAIADDTGLEVDALDGAPGVFSARYAGEHATYEDNCNHLLAELLSRTDASRTARFATAVVVAFPDGSELTARGEVEGRITASPRGLGGFGYDSIFMPEGESRTFAEMTPEEKHAISHRGRALRSVAPLVWRSMQALGNSTLHKEQN</sequence>
<proteinExistence type="inferred from homology"/>
<comment type="subunit">
    <text evidence="3">Homodimer.</text>
</comment>
<keyword evidence="4" id="KW-0479">Metal-binding</keyword>
<keyword evidence="8" id="KW-0546">Nucleotide metabolism</keyword>
<name>A0A6J7KA61_9ZZZZ</name>